<dbReference type="InterPro" id="IPR000843">
    <property type="entry name" value="HTH_LacI"/>
</dbReference>
<dbReference type="InterPro" id="IPR028082">
    <property type="entry name" value="Peripla_BP_I"/>
</dbReference>
<name>A0ABW2Y4D5_9BIFI</name>
<keyword evidence="2 4" id="KW-0238">DNA-binding</keyword>
<evidence type="ECO:0000256" key="4">
    <source>
        <dbReference type="PROSITE-ProRule" id="PRU00335"/>
    </source>
</evidence>
<evidence type="ECO:0000256" key="2">
    <source>
        <dbReference type="ARBA" id="ARBA00023125"/>
    </source>
</evidence>
<dbReference type="SMART" id="SM00354">
    <property type="entry name" value="HTH_LACI"/>
    <property type="match status" value="1"/>
</dbReference>
<feature type="DNA-binding region" description="H-T-H motif" evidence="4">
    <location>
        <begin position="4"/>
        <end position="23"/>
    </location>
</feature>
<dbReference type="PROSITE" id="PS00356">
    <property type="entry name" value="HTH_LACI_1"/>
    <property type="match status" value="1"/>
</dbReference>
<organism evidence="7 8">
    <name type="scientific">Alloscardovia venturai</name>
    <dbReference type="NCBI Taxonomy" id="1769421"/>
    <lineage>
        <taxon>Bacteria</taxon>
        <taxon>Bacillati</taxon>
        <taxon>Actinomycetota</taxon>
        <taxon>Actinomycetes</taxon>
        <taxon>Bifidobacteriales</taxon>
        <taxon>Bifidobacteriaceae</taxon>
        <taxon>Alloscardovia</taxon>
    </lineage>
</organism>
<evidence type="ECO:0000313" key="8">
    <source>
        <dbReference type="Proteomes" id="UP001597036"/>
    </source>
</evidence>
<keyword evidence="3" id="KW-0804">Transcription</keyword>
<evidence type="ECO:0000313" key="7">
    <source>
        <dbReference type="EMBL" id="MFD0704626.1"/>
    </source>
</evidence>
<evidence type="ECO:0000256" key="1">
    <source>
        <dbReference type="ARBA" id="ARBA00023015"/>
    </source>
</evidence>
<proteinExistence type="predicted"/>
<dbReference type="Gene3D" id="3.40.50.2300">
    <property type="match status" value="2"/>
</dbReference>
<dbReference type="SUPFAM" id="SSF53822">
    <property type="entry name" value="Periplasmic binding protein-like I"/>
    <property type="match status" value="1"/>
</dbReference>
<dbReference type="EMBL" id="JBHTHQ010000012">
    <property type="protein sequence ID" value="MFD0704626.1"/>
    <property type="molecule type" value="Genomic_DNA"/>
</dbReference>
<sequence>MVYTIRDIAQRAGVSKSTVSRYLKDKDHKVSEKSRQAIARVVEELDYRPNRVAVGLSRQQLPMVGVVVSDITNPFSSVVIKGVFDACAELGYSMSSAISEGSASRERSNIKDLLSFNIDRLVIQTCGNNEEFLSTLNPEKTVIVDRPLRQRRFHTVTSDNYESTFNAITYLASRGCTPIAFLTRYSEYITTREIRLQAYLDAIKGIQEPLVVSFDTDRAAISQLTKLFASVDAPHGIFTSNGEALKAFLRFAKRRDLKVGTDLSVISFEDWDWMELLNPAITAVKQDSYSIGYTAAKELLEQDLSREENQGIEIIKSTLIERDSVVAR</sequence>
<dbReference type="InterPro" id="IPR001647">
    <property type="entry name" value="HTH_TetR"/>
</dbReference>
<keyword evidence="1" id="KW-0805">Transcription regulation</keyword>
<comment type="caution">
    <text evidence="7">The sequence shown here is derived from an EMBL/GenBank/DDBJ whole genome shotgun (WGS) entry which is preliminary data.</text>
</comment>
<dbReference type="Pfam" id="PF13377">
    <property type="entry name" value="Peripla_BP_3"/>
    <property type="match status" value="1"/>
</dbReference>
<gene>
    <name evidence="7" type="ORF">ACFQY8_02525</name>
</gene>
<reference evidence="8" key="1">
    <citation type="journal article" date="2019" name="Int. J. Syst. Evol. Microbiol.">
        <title>The Global Catalogue of Microorganisms (GCM) 10K type strain sequencing project: providing services to taxonomists for standard genome sequencing and annotation.</title>
        <authorList>
            <consortium name="The Broad Institute Genomics Platform"/>
            <consortium name="The Broad Institute Genome Sequencing Center for Infectious Disease"/>
            <person name="Wu L."/>
            <person name="Ma J."/>
        </authorList>
    </citation>
    <scope>NUCLEOTIDE SEQUENCE [LARGE SCALE GENOMIC DNA]</scope>
    <source>
        <strain evidence="8">CCM 8604</strain>
    </source>
</reference>
<dbReference type="Gene3D" id="1.10.260.40">
    <property type="entry name" value="lambda repressor-like DNA-binding domains"/>
    <property type="match status" value="1"/>
</dbReference>
<evidence type="ECO:0000259" key="5">
    <source>
        <dbReference type="PROSITE" id="PS50932"/>
    </source>
</evidence>
<dbReference type="GO" id="GO:0003677">
    <property type="term" value="F:DNA binding"/>
    <property type="evidence" value="ECO:0007669"/>
    <property type="project" value="UniProtKB-KW"/>
</dbReference>
<protein>
    <submittedName>
        <fullName evidence="7">LacI family DNA-binding transcriptional regulator</fullName>
    </submittedName>
</protein>
<dbReference type="RefSeq" id="WP_377938272.1">
    <property type="nucleotide sequence ID" value="NZ_JBHTHQ010000012.1"/>
</dbReference>
<evidence type="ECO:0000256" key="3">
    <source>
        <dbReference type="ARBA" id="ARBA00023163"/>
    </source>
</evidence>
<dbReference type="InterPro" id="IPR046335">
    <property type="entry name" value="LacI/GalR-like_sensor"/>
</dbReference>
<dbReference type="PANTHER" id="PTHR30146">
    <property type="entry name" value="LACI-RELATED TRANSCRIPTIONAL REPRESSOR"/>
    <property type="match status" value="1"/>
</dbReference>
<dbReference type="PROSITE" id="PS50932">
    <property type="entry name" value="HTH_LACI_2"/>
    <property type="match status" value="1"/>
</dbReference>
<feature type="domain" description="HTH lacI-type" evidence="5">
    <location>
        <begin position="3"/>
        <end position="58"/>
    </location>
</feature>
<dbReference type="InterPro" id="IPR010982">
    <property type="entry name" value="Lambda_DNA-bd_dom_sf"/>
</dbReference>
<dbReference type="CDD" id="cd01392">
    <property type="entry name" value="HTH_LacI"/>
    <property type="match status" value="1"/>
</dbReference>
<dbReference type="SUPFAM" id="SSF47413">
    <property type="entry name" value="lambda repressor-like DNA-binding domains"/>
    <property type="match status" value="1"/>
</dbReference>
<dbReference type="Proteomes" id="UP001597036">
    <property type="component" value="Unassembled WGS sequence"/>
</dbReference>
<evidence type="ECO:0000259" key="6">
    <source>
        <dbReference type="PROSITE" id="PS50977"/>
    </source>
</evidence>
<dbReference type="PANTHER" id="PTHR30146:SF145">
    <property type="entry name" value="RIBOSE OPERON REPRESSOR"/>
    <property type="match status" value="1"/>
</dbReference>
<feature type="domain" description="HTH tetR-type" evidence="6">
    <location>
        <begin position="1"/>
        <end position="41"/>
    </location>
</feature>
<accession>A0ABW2Y4D5</accession>
<keyword evidence="8" id="KW-1185">Reference proteome</keyword>
<dbReference type="PROSITE" id="PS50977">
    <property type="entry name" value="HTH_TETR_2"/>
    <property type="match status" value="1"/>
</dbReference>
<dbReference type="Pfam" id="PF00356">
    <property type="entry name" value="LacI"/>
    <property type="match status" value="1"/>
</dbReference>